<dbReference type="Pfam" id="PF12412">
    <property type="entry name" value="DUF3667"/>
    <property type="match status" value="1"/>
</dbReference>
<dbReference type="InterPro" id="IPR022134">
    <property type="entry name" value="DUF3667"/>
</dbReference>
<feature type="transmembrane region" description="Helical" evidence="1">
    <location>
        <begin position="79"/>
        <end position="100"/>
    </location>
</feature>
<name>A0A327PJ31_9BACT</name>
<keyword evidence="1" id="KW-1133">Transmembrane helix</keyword>
<keyword evidence="3" id="KW-1185">Reference proteome</keyword>
<dbReference type="EMBL" id="QLLK01000003">
    <property type="protein sequence ID" value="RAI92188.1"/>
    <property type="molecule type" value="Genomic_DNA"/>
</dbReference>
<dbReference type="OrthoDB" id="7446256at2"/>
<keyword evidence="1" id="KW-0812">Transmembrane</keyword>
<evidence type="ECO:0000313" key="2">
    <source>
        <dbReference type="EMBL" id="RAI92188.1"/>
    </source>
</evidence>
<dbReference type="AlphaFoldDB" id="A0A327PJ31"/>
<feature type="transmembrane region" description="Helical" evidence="1">
    <location>
        <begin position="128"/>
        <end position="147"/>
    </location>
</feature>
<gene>
    <name evidence="2" type="ORF">LV83_01417</name>
</gene>
<organism evidence="2 3">
    <name type="scientific">Algoriphagus yeomjeoni</name>
    <dbReference type="NCBI Taxonomy" id="291403"/>
    <lineage>
        <taxon>Bacteria</taxon>
        <taxon>Pseudomonadati</taxon>
        <taxon>Bacteroidota</taxon>
        <taxon>Cytophagia</taxon>
        <taxon>Cytophagales</taxon>
        <taxon>Cyclobacteriaceae</taxon>
        <taxon>Algoriphagus</taxon>
    </lineage>
</organism>
<reference evidence="2 3" key="1">
    <citation type="submission" date="2018-06" db="EMBL/GenBank/DDBJ databases">
        <title>Genomic Encyclopedia of Archaeal and Bacterial Type Strains, Phase II (KMG-II): from individual species to whole genera.</title>
        <authorList>
            <person name="Goeker M."/>
        </authorList>
    </citation>
    <scope>NUCLEOTIDE SEQUENCE [LARGE SCALE GENOMIC DNA]</scope>
    <source>
        <strain evidence="2 3">DSM 23446</strain>
    </source>
</reference>
<proteinExistence type="predicted"/>
<protein>
    <submittedName>
        <fullName evidence="2">Uncharacterized protein DUF3667</fullName>
    </submittedName>
</protein>
<accession>A0A327PJ31</accession>
<feature type="transmembrane region" description="Helical" evidence="1">
    <location>
        <begin position="190"/>
        <end position="206"/>
    </location>
</feature>
<evidence type="ECO:0000256" key="1">
    <source>
        <dbReference type="SAM" id="Phobius"/>
    </source>
</evidence>
<keyword evidence="1" id="KW-0472">Membrane</keyword>
<feature type="transmembrane region" description="Helical" evidence="1">
    <location>
        <begin position="218"/>
        <end position="239"/>
    </location>
</feature>
<dbReference type="Proteomes" id="UP000249610">
    <property type="component" value="Unassembled WGS sequence"/>
</dbReference>
<evidence type="ECO:0000313" key="3">
    <source>
        <dbReference type="Proteomes" id="UP000249610"/>
    </source>
</evidence>
<dbReference type="RefSeq" id="WP_111610820.1">
    <property type="nucleotide sequence ID" value="NZ_QLLK01000003.1"/>
</dbReference>
<comment type="caution">
    <text evidence="2">The sequence shown here is derived from an EMBL/GenBank/DDBJ whole genome shotgun (WGS) entry which is preliminary data.</text>
</comment>
<sequence length="243" mass="28124">MQDQTSEAYCKKCETKLSGSYCFNCGSPVALKRIDRKYVFDEIGSVLNFDKGILYTIKKLLLRPGKTVQEFIVEDRNRIVKPIVFIIVCSLIYTLTQQLFEFEDGYVNYSTGDTTTTSLIFEWVSSNYGYANILMALFIGFWIKVFFRKYGYNFFEILILLCFTMGMGMLFFAVFGAIESQINVKILDKGALLSFFYISWAIGQFFDKKKLFNYVKAFIAYLLGFLTFSLSVLLIGFMIDYMK</sequence>
<feature type="transmembrane region" description="Helical" evidence="1">
    <location>
        <begin position="154"/>
        <end position="178"/>
    </location>
</feature>